<name>A0A9N9Y302_9HYPO</name>
<evidence type="ECO:0000256" key="1">
    <source>
        <dbReference type="SAM" id="SignalP"/>
    </source>
</evidence>
<reference evidence="2" key="1">
    <citation type="submission" date="2021-10" db="EMBL/GenBank/DDBJ databases">
        <authorList>
            <person name="Piombo E."/>
        </authorList>
    </citation>
    <scope>NUCLEOTIDE SEQUENCE</scope>
</reference>
<protein>
    <submittedName>
        <fullName evidence="2">Uncharacterized protein</fullName>
    </submittedName>
</protein>
<evidence type="ECO:0000313" key="2">
    <source>
        <dbReference type="EMBL" id="CAG9983556.1"/>
    </source>
</evidence>
<feature type="signal peptide" evidence="1">
    <location>
        <begin position="1"/>
        <end position="22"/>
    </location>
</feature>
<dbReference type="AlphaFoldDB" id="A0A9N9Y302"/>
<evidence type="ECO:0000313" key="3">
    <source>
        <dbReference type="Proteomes" id="UP000754883"/>
    </source>
</evidence>
<comment type="caution">
    <text evidence="2">The sequence shown here is derived from an EMBL/GenBank/DDBJ whole genome shotgun (WGS) entry which is preliminary data.</text>
</comment>
<keyword evidence="3" id="KW-1185">Reference proteome</keyword>
<proteinExistence type="predicted"/>
<dbReference type="Proteomes" id="UP000754883">
    <property type="component" value="Unassembled WGS sequence"/>
</dbReference>
<accession>A0A9N9Y302</accession>
<sequence length="86" mass="9441">MHSPRILFLALAIFGLPKLGLAGAYDEDASLQPMSERDEFSGADILELGARDRVGVKHGYGGRARPGKLDKRAGEQCYPIKDTRRI</sequence>
<gene>
    <name evidence="2" type="ORF">CBYS24578_00015839</name>
</gene>
<organism evidence="2 3">
    <name type="scientific">Clonostachys byssicola</name>
    <dbReference type="NCBI Taxonomy" id="160290"/>
    <lineage>
        <taxon>Eukaryota</taxon>
        <taxon>Fungi</taxon>
        <taxon>Dikarya</taxon>
        <taxon>Ascomycota</taxon>
        <taxon>Pezizomycotina</taxon>
        <taxon>Sordariomycetes</taxon>
        <taxon>Hypocreomycetidae</taxon>
        <taxon>Hypocreales</taxon>
        <taxon>Bionectriaceae</taxon>
        <taxon>Clonostachys</taxon>
    </lineage>
</organism>
<feature type="chain" id="PRO_5040413460" evidence="1">
    <location>
        <begin position="23"/>
        <end position="86"/>
    </location>
</feature>
<keyword evidence="1" id="KW-0732">Signal</keyword>
<dbReference type="EMBL" id="CABFNO020001364">
    <property type="protein sequence ID" value="CAG9983556.1"/>
    <property type="molecule type" value="Genomic_DNA"/>
</dbReference>